<accession>A0ABQ1MGL0</accession>
<dbReference type="EMBL" id="BMIK01000015">
    <property type="protein sequence ID" value="GGC40174.1"/>
    <property type="molecule type" value="Genomic_DNA"/>
</dbReference>
<evidence type="ECO:0000313" key="3">
    <source>
        <dbReference type="EMBL" id="GGC40174.1"/>
    </source>
</evidence>
<gene>
    <name evidence="3" type="ORF">GCM10011386_35300</name>
</gene>
<dbReference type="Gene3D" id="2.130.10.130">
    <property type="entry name" value="Integrin alpha, N-terminal"/>
    <property type="match status" value="2"/>
</dbReference>
<keyword evidence="1" id="KW-0732">Signal</keyword>
<keyword evidence="2" id="KW-0472">Membrane</keyword>
<evidence type="ECO:0008006" key="5">
    <source>
        <dbReference type="Google" id="ProtNLM"/>
    </source>
</evidence>
<dbReference type="PANTHER" id="PTHR44103">
    <property type="entry name" value="PROPROTEIN CONVERTASE P"/>
    <property type="match status" value="1"/>
</dbReference>
<proteinExistence type="predicted"/>
<organism evidence="3 4">
    <name type="scientific">Parapedobacter defluvii</name>
    <dbReference type="NCBI Taxonomy" id="2045106"/>
    <lineage>
        <taxon>Bacteria</taxon>
        <taxon>Pseudomonadati</taxon>
        <taxon>Bacteroidota</taxon>
        <taxon>Sphingobacteriia</taxon>
        <taxon>Sphingobacteriales</taxon>
        <taxon>Sphingobacteriaceae</taxon>
        <taxon>Parapedobacter</taxon>
    </lineage>
</organism>
<feature type="transmembrane region" description="Helical" evidence="2">
    <location>
        <begin position="28"/>
        <end position="49"/>
    </location>
</feature>
<keyword evidence="2" id="KW-0812">Transmembrane</keyword>
<reference evidence="4" key="1">
    <citation type="journal article" date="2019" name="Int. J. Syst. Evol. Microbiol.">
        <title>The Global Catalogue of Microorganisms (GCM) 10K type strain sequencing project: providing services to taxonomists for standard genome sequencing and annotation.</title>
        <authorList>
            <consortium name="The Broad Institute Genomics Platform"/>
            <consortium name="The Broad Institute Genome Sequencing Center for Infectious Disease"/>
            <person name="Wu L."/>
            <person name="Ma J."/>
        </authorList>
    </citation>
    <scope>NUCLEOTIDE SEQUENCE [LARGE SCALE GENOMIC DNA]</scope>
    <source>
        <strain evidence="4">CGMCC 1.15342</strain>
    </source>
</reference>
<dbReference type="SUPFAM" id="SSF69318">
    <property type="entry name" value="Integrin alpha N-terminal domain"/>
    <property type="match status" value="1"/>
</dbReference>
<keyword evidence="4" id="KW-1185">Reference proteome</keyword>
<name>A0ABQ1MGL0_9SPHI</name>
<evidence type="ECO:0000256" key="2">
    <source>
        <dbReference type="SAM" id="Phobius"/>
    </source>
</evidence>
<dbReference type="Pfam" id="PF13517">
    <property type="entry name" value="FG-GAP_3"/>
    <property type="match status" value="2"/>
</dbReference>
<dbReference type="InterPro" id="IPR028994">
    <property type="entry name" value="Integrin_alpha_N"/>
</dbReference>
<comment type="caution">
    <text evidence="3">The sequence shown here is derived from an EMBL/GenBank/DDBJ whole genome shotgun (WGS) entry which is preliminary data.</text>
</comment>
<protein>
    <recommendedName>
        <fullName evidence="5">Repeat domain-containing protein</fullName>
    </recommendedName>
</protein>
<dbReference type="Proteomes" id="UP000597338">
    <property type="component" value="Unassembled WGS sequence"/>
</dbReference>
<evidence type="ECO:0000256" key="1">
    <source>
        <dbReference type="ARBA" id="ARBA00022729"/>
    </source>
</evidence>
<evidence type="ECO:0000313" key="4">
    <source>
        <dbReference type="Proteomes" id="UP000597338"/>
    </source>
</evidence>
<keyword evidence="2" id="KW-1133">Transmembrane helix</keyword>
<dbReference type="InterPro" id="IPR013517">
    <property type="entry name" value="FG-GAP"/>
</dbReference>
<dbReference type="PANTHER" id="PTHR44103:SF1">
    <property type="entry name" value="PROPROTEIN CONVERTASE P"/>
    <property type="match status" value="1"/>
</dbReference>
<sequence length="408" mass="45849">MNYKRGQICPKNPKVANMLNFFSNTHGISVRTFVLCPFLCAITTPFLWAQEKEKIKFTPYFVAAESFESVGVIDVNNDGKPDLVSGDFYYLNEGDAKTIFRKRHRLGDQPAFAEYFDDFSTIPIDVNKDGRMDFVTGGWFGETLRWHENPGTNEEWPAHEIAKVGNVETVRAWDLDNDGQVEIVPNTPNSPLHYFKLEGPGKFVRYEVGDYKSHGIGFGDINGDGKGDFIVKNGWIENKGNNQWVFHPDFDMGEHASIPIIVTDLNGDGKNDLIAGTAHDYGIYWYEQQVSADGKRSFKKHLIDDTASQYHELVWTDITGDGKPELITGKRYRAHNDGDPGAHDDVGLYYFTWDGKSFTKNIIAYGPPGVGKGTGIYMQVADLRDSGRKDIVVAGKDGLWVFFNEGLQ</sequence>